<keyword evidence="2" id="KW-1185">Reference proteome</keyword>
<evidence type="ECO:0000313" key="1">
    <source>
        <dbReference type="EMBL" id="ADH03394.1"/>
    </source>
</evidence>
<proteinExistence type="predicted"/>
<organism evidence="1 2">
    <name type="scientific">Bacillus phage W.Ph</name>
    <dbReference type="NCBI Taxonomy" id="764595"/>
    <lineage>
        <taxon>Viruses</taxon>
        <taxon>Duplodnaviria</taxon>
        <taxon>Heunggongvirae</taxon>
        <taxon>Uroviricota</taxon>
        <taxon>Caudoviricetes</taxon>
        <taxon>Herelleviridae</taxon>
        <taxon>Bastillevirinae</taxon>
        <taxon>Wphvirus</taxon>
        <taxon>Wphvirus WPh</taxon>
    </lineage>
</organism>
<sequence length="57" mass="7002">MTRTFEEDMLSLYLWIDRRSHDGRLTKECANYLIKEFKRAVENKFPMDIAKYKEEIK</sequence>
<dbReference type="GeneID" id="11536653"/>
<dbReference type="OrthoDB" id="27529at10239"/>
<accession>G9B1Z9</accession>
<dbReference type="Proteomes" id="UP000005445">
    <property type="component" value="Segment"/>
</dbReference>
<reference evidence="1 2" key="1">
    <citation type="submission" date="2013-01" db="EMBL/GenBank/DDBJ databases">
        <title>Large myovirus of Bacillus.</title>
        <authorList>
            <person name="Klumpp J."/>
            <person name="Beyer W."/>
            <person name="Loessner M.J."/>
        </authorList>
    </citation>
    <scope>NUCLEOTIDE SEQUENCE [LARGE SCALE GENOMIC DNA]</scope>
</reference>
<evidence type="ECO:0000313" key="2">
    <source>
        <dbReference type="Proteomes" id="UP000005445"/>
    </source>
</evidence>
<dbReference type="EMBL" id="HM144387">
    <property type="protein sequence ID" value="ADH03394.1"/>
    <property type="molecule type" value="Genomic_DNA"/>
</dbReference>
<dbReference type="KEGG" id="vg:11536653"/>
<dbReference type="RefSeq" id="YP_004957263.1">
    <property type="nucleotide sequence ID" value="NC_016563.1"/>
</dbReference>
<protein>
    <submittedName>
        <fullName evidence="1">Gp248</fullName>
    </submittedName>
</protein>
<name>G9B1Z9_9CAUD</name>